<keyword evidence="1" id="KW-0378">Hydrolase</keyword>
<evidence type="ECO:0000313" key="3">
    <source>
        <dbReference type="EMBL" id="TDW99723.1"/>
    </source>
</evidence>
<keyword evidence="4" id="KW-1185">Reference proteome</keyword>
<feature type="domain" description="AB hydrolase-1" evidence="2">
    <location>
        <begin position="135"/>
        <end position="283"/>
    </location>
</feature>
<comment type="caution">
    <text evidence="3">The sequence shown here is derived from an EMBL/GenBank/DDBJ whole genome shotgun (WGS) entry which is preliminary data.</text>
</comment>
<reference evidence="3 4" key="1">
    <citation type="submission" date="2019-03" db="EMBL/GenBank/DDBJ databases">
        <title>Genomic Encyclopedia of Type Strains, Phase IV (KMG-IV): sequencing the most valuable type-strain genomes for metagenomic binning, comparative biology and taxonomic classification.</title>
        <authorList>
            <person name="Goeker M."/>
        </authorList>
    </citation>
    <scope>NUCLEOTIDE SEQUENCE [LARGE SCALE GENOMIC DNA]</scope>
    <source>
        <strain evidence="3 4">DSM 100059</strain>
    </source>
</reference>
<dbReference type="Gene3D" id="3.40.50.1820">
    <property type="entry name" value="alpha/beta hydrolase"/>
    <property type="match status" value="1"/>
</dbReference>
<name>A0A4R8DNV7_9BACT</name>
<dbReference type="InterPro" id="IPR000073">
    <property type="entry name" value="AB_hydrolase_1"/>
</dbReference>
<accession>A0A4R8DNV7</accession>
<evidence type="ECO:0000256" key="1">
    <source>
        <dbReference type="ARBA" id="ARBA00022801"/>
    </source>
</evidence>
<gene>
    <name evidence="3" type="ORF">EDB95_0733</name>
</gene>
<evidence type="ECO:0000313" key="4">
    <source>
        <dbReference type="Proteomes" id="UP000294498"/>
    </source>
</evidence>
<dbReference type="GO" id="GO:0016787">
    <property type="term" value="F:hydrolase activity"/>
    <property type="evidence" value="ECO:0007669"/>
    <property type="project" value="UniProtKB-KW"/>
</dbReference>
<protein>
    <submittedName>
        <fullName evidence="3">Esterase/lipase</fullName>
    </submittedName>
</protein>
<dbReference type="GO" id="GO:0016020">
    <property type="term" value="C:membrane"/>
    <property type="evidence" value="ECO:0007669"/>
    <property type="project" value="TreeGrafter"/>
</dbReference>
<dbReference type="AlphaFoldDB" id="A0A4R8DNV7"/>
<proteinExistence type="predicted"/>
<dbReference type="RefSeq" id="WP_133990665.1">
    <property type="nucleotide sequence ID" value="NZ_SODV01000001.1"/>
</dbReference>
<dbReference type="Proteomes" id="UP000294498">
    <property type="component" value="Unassembled WGS sequence"/>
</dbReference>
<dbReference type="PANTHER" id="PTHR43798">
    <property type="entry name" value="MONOACYLGLYCEROL LIPASE"/>
    <property type="match status" value="1"/>
</dbReference>
<dbReference type="OrthoDB" id="5416147at2"/>
<organism evidence="3 4">
    <name type="scientific">Dinghuibacter silviterrae</name>
    <dbReference type="NCBI Taxonomy" id="1539049"/>
    <lineage>
        <taxon>Bacteria</taxon>
        <taxon>Pseudomonadati</taxon>
        <taxon>Bacteroidota</taxon>
        <taxon>Chitinophagia</taxon>
        <taxon>Chitinophagales</taxon>
        <taxon>Chitinophagaceae</taxon>
        <taxon>Dinghuibacter</taxon>
    </lineage>
</organism>
<dbReference type="EMBL" id="SODV01000001">
    <property type="protein sequence ID" value="TDW99723.1"/>
    <property type="molecule type" value="Genomic_DNA"/>
</dbReference>
<dbReference type="PANTHER" id="PTHR43798:SF31">
    <property type="entry name" value="AB HYDROLASE SUPERFAMILY PROTEIN YCLE"/>
    <property type="match status" value="1"/>
</dbReference>
<dbReference type="InterPro" id="IPR050266">
    <property type="entry name" value="AB_hydrolase_sf"/>
</dbReference>
<dbReference type="SUPFAM" id="SSF53474">
    <property type="entry name" value="alpha/beta-Hydrolases"/>
    <property type="match status" value="1"/>
</dbReference>
<dbReference type="InterPro" id="IPR029058">
    <property type="entry name" value="AB_hydrolase_fold"/>
</dbReference>
<sequence>MRKGWLIVLGVLIVLVLVYCLGPHPQKPVYNTQLPVVPADAAGLEQYVAGIEARHHLKPNNEARIVWSDSLHRKTPFVILYLHGFSACQEEGNPVHRDMAALFGCNLYLSRLAEHGVDTPDAMVNLTVDGLWNSAKEAYAIARQLGDSVILMGTSTGGSLALQLAATYPDDPIKGLILMSPNIAINNPAAFLLDKPWGLQIARMVTGSKFYPAKNPTAAELQYWNSPYRLEALTQLQEMLDTKMVRATFEKVVQPTLMMYFYKDETHQDSTVKVAASLRMMDQLGSPPVLKRSVDIPGAGRHVLGCGLISHDVPAVESAVDTFAIKVLRLQPR</sequence>
<dbReference type="Pfam" id="PF00561">
    <property type="entry name" value="Abhydrolase_1"/>
    <property type="match status" value="1"/>
</dbReference>
<evidence type="ECO:0000259" key="2">
    <source>
        <dbReference type="Pfam" id="PF00561"/>
    </source>
</evidence>